<keyword evidence="2" id="KW-0808">Transferase</keyword>
<keyword evidence="4 7" id="KW-0418">Kinase</keyword>
<organism evidence="7 8">
    <name type="scientific">Multifurca ochricompacta</name>
    <dbReference type="NCBI Taxonomy" id="376703"/>
    <lineage>
        <taxon>Eukaryota</taxon>
        <taxon>Fungi</taxon>
        <taxon>Dikarya</taxon>
        <taxon>Basidiomycota</taxon>
        <taxon>Agaricomycotina</taxon>
        <taxon>Agaricomycetes</taxon>
        <taxon>Russulales</taxon>
        <taxon>Russulaceae</taxon>
        <taxon>Multifurca</taxon>
    </lineage>
</organism>
<keyword evidence="5" id="KW-0067">ATP-binding</keyword>
<evidence type="ECO:0000313" key="8">
    <source>
        <dbReference type="Proteomes" id="UP001203297"/>
    </source>
</evidence>
<dbReference type="Pfam" id="PF01636">
    <property type="entry name" value="APH"/>
    <property type="match status" value="1"/>
</dbReference>
<dbReference type="Gene3D" id="3.90.1200.10">
    <property type="match status" value="1"/>
</dbReference>
<evidence type="ECO:0000256" key="2">
    <source>
        <dbReference type="ARBA" id="ARBA00022679"/>
    </source>
</evidence>
<reference evidence="7" key="1">
    <citation type="journal article" date="2022" name="New Phytol.">
        <title>Evolutionary transition to the ectomycorrhizal habit in the genomes of a hyperdiverse lineage of mushroom-forming fungi.</title>
        <authorList>
            <person name="Looney B."/>
            <person name="Miyauchi S."/>
            <person name="Morin E."/>
            <person name="Drula E."/>
            <person name="Courty P.E."/>
            <person name="Kohler A."/>
            <person name="Kuo A."/>
            <person name="LaButti K."/>
            <person name="Pangilinan J."/>
            <person name="Lipzen A."/>
            <person name="Riley R."/>
            <person name="Andreopoulos W."/>
            <person name="He G."/>
            <person name="Johnson J."/>
            <person name="Nolan M."/>
            <person name="Tritt A."/>
            <person name="Barry K.W."/>
            <person name="Grigoriev I.V."/>
            <person name="Nagy L.G."/>
            <person name="Hibbett D."/>
            <person name="Henrissat B."/>
            <person name="Matheny P.B."/>
            <person name="Labbe J."/>
            <person name="Martin F.M."/>
        </authorList>
    </citation>
    <scope>NUCLEOTIDE SEQUENCE</scope>
    <source>
        <strain evidence="7">BPL690</strain>
    </source>
</reference>
<dbReference type="GO" id="GO:0005524">
    <property type="term" value="F:ATP binding"/>
    <property type="evidence" value="ECO:0007669"/>
    <property type="project" value="UniProtKB-KW"/>
</dbReference>
<dbReference type="InterPro" id="IPR011009">
    <property type="entry name" value="Kinase-like_dom_sf"/>
</dbReference>
<feature type="domain" description="Aminoglycoside phosphotransferase" evidence="6">
    <location>
        <begin position="76"/>
        <end position="297"/>
    </location>
</feature>
<dbReference type="PANTHER" id="PTHR34273:SF2">
    <property type="entry name" value="METHYLTHIORIBOSE KINASE"/>
    <property type="match status" value="1"/>
</dbReference>
<keyword evidence="3" id="KW-0547">Nucleotide-binding</keyword>
<dbReference type="InterPro" id="IPR002575">
    <property type="entry name" value="Aminoglycoside_PTrfase"/>
</dbReference>
<protein>
    <submittedName>
        <fullName evidence="7">Kinase-like domain-containing protein</fullName>
    </submittedName>
</protein>
<evidence type="ECO:0000259" key="6">
    <source>
        <dbReference type="Pfam" id="PF01636"/>
    </source>
</evidence>
<comment type="similarity">
    <text evidence="1">Belongs to the methylthioribose kinase family.</text>
</comment>
<dbReference type="GO" id="GO:0016301">
    <property type="term" value="F:kinase activity"/>
    <property type="evidence" value="ECO:0007669"/>
    <property type="project" value="UniProtKB-KW"/>
</dbReference>
<evidence type="ECO:0000256" key="4">
    <source>
        <dbReference type="ARBA" id="ARBA00022777"/>
    </source>
</evidence>
<dbReference type="EMBL" id="WTXG01000001">
    <property type="protein sequence ID" value="KAI0308337.1"/>
    <property type="molecule type" value="Genomic_DNA"/>
</dbReference>
<evidence type="ECO:0000256" key="3">
    <source>
        <dbReference type="ARBA" id="ARBA00022741"/>
    </source>
</evidence>
<comment type="caution">
    <text evidence="7">The sequence shown here is derived from an EMBL/GenBank/DDBJ whole genome shotgun (WGS) entry which is preliminary data.</text>
</comment>
<evidence type="ECO:0000256" key="5">
    <source>
        <dbReference type="ARBA" id="ARBA00022840"/>
    </source>
</evidence>
<name>A0AAD4QSD2_9AGAM</name>
<keyword evidence="8" id="KW-1185">Reference proteome</keyword>
<gene>
    <name evidence="7" type="ORF">B0F90DRAFT_1621126</name>
</gene>
<accession>A0AAD4QSD2</accession>
<dbReference type="Gene3D" id="3.30.200.20">
    <property type="entry name" value="Phosphorylase Kinase, domain 1"/>
    <property type="match status" value="1"/>
</dbReference>
<dbReference type="SUPFAM" id="SSF56112">
    <property type="entry name" value="Protein kinase-like (PK-like)"/>
    <property type="match status" value="1"/>
</dbReference>
<sequence length="379" mass="41471">MSPFDLTTPEGVLAYLTSTPFASERAEPRSGGNTNFIFRLYLNKPYEGHPTLILKHARSYVASAPEFILPVSRQAFEVDALRRVQTWLPPNARVTVPAVYFFDPNADVIIMDDAGPSAIPLKAALLEGRIPSPRAAALGTELGEFLRALHAWGRANVELREALGKNTFAREISAFVTYGRLDATLSAPGGNKDGSEEQQRLVSVLGNEPLGVSEDTLHVVKALAERRIAQVKESCDDTFVMGDFWPGNVLVGEENDPMLVVDWEIARPGLAGMDVGQFCAELATLRRLRPERGEAAGETLKNFVRAYFEGDVGPEIDETRRIALGHFGVHLAVWTPRTGWNGGVKATRALVLGGVARLAEGADEEKSWTDEEIVQKFMS</sequence>
<evidence type="ECO:0000256" key="1">
    <source>
        <dbReference type="ARBA" id="ARBA00010165"/>
    </source>
</evidence>
<dbReference type="Proteomes" id="UP001203297">
    <property type="component" value="Unassembled WGS sequence"/>
</dbReference>
<proteinExistence type="inferred from homology"/>
<evidence type="ECO:0000313" key="7">
    <source>
        <dbReference type="EMBL" id="KAI0308337.1"/>
    </source>
</evidence>
<dbReference type="AlphaFoldDB" id="A0AAD4QSD2"/>
<dbReference type="PANTHER" id="PTHR34273">
    <property type="entry name" value="METHYLTHIORIBOSE KINASE"/>
    <property type="match status" value="1"/>
</dbReference>